<keyword evidence="4" id="KW-1185">Reference proteome</keyword>
<dbReference type="Pfam" id="PF01381">
    <property type="entry name" value="HTH_3"/>
    <property type="match status" value="1"/>
</dbReference>
<protein>
    <recommendedName>
        <fullName evidence="2">HTH cro/C1-type domain-containing protein</fullName>
    </recommendedName>
</protein>
<dbReference type="Gene3D" id="1.10.260.40">
    <property type="entry name" value="lambda repressor-like DNA-binding domains"/>
    <property type="match status" value="1"/>
</dbReference>
<comment type="similarity">
    <text evidence="1">Belongs to the short-chain fatty acyl-CoA assimilation regulator (ScfR) family.</text>
</comment>
<evidence type="ECO:0000313" key="3">
    <source>
        <dbReference type="EMBL" id="EJG06143.1"/>
    </source>
</evidence>
<name>J1AMS9_9EURY</name>
<dbReference type="PANTHER" id="PTHR43236:SF1">
    <property type="entry name" value="BLL7220 PROTEIN"/>
    <property type="match status" value="1"/>
</dbReference>
<dbReference type="SUPFAM" id="SSF47413">
    <property type="entry name" value="lambda repressor-like DNA-binding domains"/>
    <property type="match status" value="1"/>
</dbReference>
<dbReference type="STRING" id="28892.Metli_0165"/>
<dbReference type="Pfam" id="PF06114">
    <property type="entry name" value="Peptidase_M78"/>
    <property type="match status" value="1"/>
</dbReference>
<dbReference type="PROSITE" id="PS50943">
    <property type="entry name" value="HTH_CROC1"/>
    <property type="match status" value="1"/>
</dbReference>
<dbReference type="HOGENOM" id="CLU_053651_0_0_2"/>
<organism evidence="3 4">
    <name type="scientific">Methanofollis liminatans DSM 4140</name>
    <dbReference type="NCBI Taxonomy" id="28892"/>
    <lineage>
        <taxon>Archaea</taxon>
        <taxon>Methanobacteriati</taxon>
        <taxon>Methanobacteriota</taxon>
        <taxon>Stenosarchaea group</taxon>
        <taxon>Methanomicrobia</taxon>
        <taxon>Methanomicrobiales</taxon>
        <taxon>Methanomicrobiaceae</taxon>
        <taxon>Methanofollis</taxon>
    </lineage>
</organism>
<feature type="domain" description="HTH cro/C1-type" evidence="2">
    <location>
        <begin position="7"/>
        <end position="61"/>
    </location>
</feature>
<dbReference type="InterPro" id="IPR010982">
    <property type="entry name" value="Lambda_DNA-bd_dom_sf"/>
</dbReference>
<gene>
    <name evidence="3" type="ORF">Metli_0165</name>
</gene>
<evidence type="ECO:0000256" key="1">
    <source>
        <dbReference type="ARBA" id="ARBA00007227"/>
    </source>
</evidence>
<reference evidence="3 4" key="1">
    <citation type="submission" date="2011-08" db="EMBL/GenBank/DDBJ databases">
        <title>The complete genome of Methanofollis liminatans DSM 4140.</title>
        <authorList>
            <consortium name="US DOE Joint Genome Institute (JGI-PGF)"/>
            <person name="Lucas S."/>
            <person name="Han J."/>
            <person name="Lapidus A."/>
            <person name="Bruce D."/>
            <person name="Goodwin L."/>
            <person name="Pitluck S."/>
            <person name="Peters L."/>
            <person name="Kyrpides N."/>
            <person name="Mavromatis K."/>
            <person name="Ivanova N."/>
            <person name="Mikhailova N."/>
            <person name="Lu M."/>
            <person name="Detter J.C."/>
            <person name="Tapia R."/>
            <person name="Han C."/>
            <person name="Land M."/>
            <person name="Hauser L."/>
            <person name="Markowitz V."/>
            <person name="Cheng J.-F."/>
            <person name="Hugenholtz P."/>
            <person name="Woyke T."/>
            <person name="Wu D."/>
            <person name="Spring S."/>
            <person name="Schuler E."/>
            <person name="Brambilla E."/>
            <person name="Klenk H.-P."/>
            <person name="Eisen J.A."/>
        </authorList>
    </citation>
    <scope>NUCLEOTIDE SEQUENCE [LARGE SCALE GENOMIC DNA]</scope>
    <source>
        <strain evidence="3 4">DSM 4140</strain>
    </source>
</reference>
<dbReference type="EMBL" id="CM001555">
    <property type="protein sequence ID" value="EJG06143.1"/>
    <property type="molecule type" value="Genomic_DNA"/>
</dbReference>
<dbReference type="OrthoDB" id="108730at2157"/>
<dbReference type="Proteomes" id="UP000005095">
    <property type="component" value="Chromosome"/>
</dbReference>
<dbReference type="PANTHER" id="PTHR43236">
    <property type="entry name" value="ANTITOXIN HIGA1"/>
    <property type="match status" value="1"/>
</dbReference>
<proteinExistence type="inferred from homology"/>
<dbReference type="Gene3D" id="1.10.10.2910">
    <property type="match status" value="1"/>
</dbReference>
<dbReference type="GO" id="GO:0003677">
    <property type="term" value="F:DNA binding"/>
    <property type="evidence" value="ECO:0007669"/>
    <property type="project" value="InterPro"/>
</dbReference>
<dbReference type="InterPro" id="IPR001387">
    <property type="entry name" value="Cro/C1-type_HTH"/>
</dbReference>
<dbReference type="RefSeq" id="WP_004037143.1">
    <property type="nucleotide sequence ID" value="NZ_CM001555.1"/>
</dbReference>
<dbReference type="CDD" id="cd00093">
    <property type="entry name" value="HTH_XRE"/>
    <property type="match status" value="1"/>
</dbReference>
<evidence type="ECO:0000313" key="4">
    <source>
        <dbReference type="Proteomes" id="UP000005095"/>
    </source>
</evidence>
<dbReference type="AlphaFoldDB" id="J1AMS9"/>
<dbReference type="InterPro" id="IPR010359">
    <property type="entry name" value="IrrE_HExxH"/>
</dbReference>
<accession>J1AMS9</accession>
<evidence type="ECO:0000259" key="2">
    <source>
        <dbReference type="PROSITE" id="PS50943"/>
    </source>
</evidence>
<dbReference type="SMART" id="SM00530">
    <property type="entry name" value="HTH_XRE"/>
    <property type="match status" value="1"/>
</dbReference>
<sequence>MSIAGRIRVARRSAGMSQRDLGAAIGVSATAISKYEKGEVIPGSEMLIRLSQALGVNIDFFFRQVVADVSEPRYRCRRSLTKKEERIIHGKVTEWLERYLEVEMISGITATLDLPPREACLVSTLDDVEVVARMVRDAWDLGTDPIENVMDVLEQHGIRVGLFDAPDSFDALTFYHDEQTPVIAINTSMAGDRQRYNCAHELGHLLLQVDPSLDEEDAAHRFAGAFLVPDEMVHKELGEQRCAIDLRELSLLKHKYGMSMKAWIRRAQDLGVITGGTAKGLYIRLNRVTVGDEEPGRQVRPEAPTYMHLLILRALNEKKITLSRARELFGGDLPGISMGAE</sequence>
<dbReference type="InterPro" id="IPR052345">
    <property type="entry name" value="Rad_response_metalloprotease"/>
</dbReference>